<evidence type="ECO:0000256" key="3">
    <source>
        <dbReference type="ARBA" id="ARBA00023082"/>
    </source>
</evidence>
<dbReference type="InterPro" id="IPR013324">
    <property type="entry name" value="RNA_pol_sigma_r3/r4-like"/>
</dbReference>
<evidence type="ECO:0008006" key="9">
    <source>
        <dbReference type="Google" id="ProtNLM"/>
    </source>
</evidence>
<organism evidence="7 8">
    <name type="scientific">Dyella thiooxydans</name>
    <dbReference type="NCBI Taxonomy" id="445710"/>
    <lineage>
        <taxon>Bacteria</taxon>
        <taxon>Pseudomonadati</taxon>
        <taxon>Pseudomonadota</taxon>
        <taxon>Gammaproteobacteria</taxon>
        <taxon>Lysobacterales</taxon>
        <taxon>Rhodanobacteraceae</taxon>
        <taxon>Dyella</taxon>
    </lineage>
</organism>
<evidence type="ECO:0000259" key="6">
    <source>
        <dbReference type="Pfam" id="PF08281"/>
    </source>
</evidence>
<evidence type="ECO:0000256" key="2">
    <source>
        <dbReference type="ARBA" id="ARBA00023015"/>
    </source>
</evidence>
<dbReference type="PANTHER" id="PTHR43133">
    <property type="entry name" value="RNA POLYMERASE ECF-TYPE SIGMA FACTO"/>
    <property type="match status" value="1"/>
</dbReference>
<dbReference type="InterPro" id="IPR013325">
    <property type="entry name" value="RNA_pol_sigma_r2"/>
</dbReference>
<dbReference type="InterPro" id="IPR014284">
    <property type="entry name" value="RNA_pol_sigma-70_dom"/>
</dbReference>
<gene>
    <name evidence="7" type="ORF">ATSB10_31310</name>
</gene>
<keyword evidence="4" id="KW-0804">Transcription</keyword>
<dbReference type="KEGG" id="dtx:ATSB10_31310"/>
<dbReference type="Pfam" id="PF04542">
    <property type="entry name" value="Sigma70_r2"/>
    <property type="match status" value="1"/>
</dbReference>
<dbReference type="InterPro" id="IPR007627">
    <property type="entry name" value="RNA_pol_sigma70_r2"/>
</dbReference>
<dbReference type="Proteomes" id="UP000077255">
    <property type="component" value="Chromosome"/>
</dbReference>
<evidence type="ECO:0000313" key="8">
    <source>
        <dbReference type="Proteomes" id="UP000077255"/>
    </source>
</evidence>
<evidence type="ECO:0000313" key="7">
    <source>
        <dbReference type="EMBL" id="AND70585.1"/>
    </source>
</evidence>
<feature type="domain" description="RNA polymerase sigma factor 70 region 4 type 2" evidence="6">
    <location>
        <begin position="123"/>
        <end position="175"/>
    </location>
</feature>
<dbReference type="PATRIC" id="fig|445710.3.peg.3131"/>
<dbReference type="RefSeq" id="WP_083966249.1">
    <property type="nucleotide sequence ID" value="NZ_CP014841.1"/>
</dbReference>
<evidence type="ECO:0000259" key="5">
    <source>
        <dbReference type="Pfam" id="PF04542"/>
    </source>
</evidence>
<dbReference type="InterPro" id="IPR013249">
    <property type="entry name" value="RNA_pol_sigma70_r4_t2"/>
</dbReference>
<accession>A0A161J9W4</accession>
<dbReference type="SUPFAM" id="SSF88946">
    <property type="entry name" value="Sigma2 domain of RNA polymerase sigma factors"/>
    <property type="match status" value="1"/>
</dbReference>
<dbReference type="EMBL" id="CP014841">
    <property type="protein sequence ID" value="AND70585.1"/>
    <property type="molecule type" value="Genomic_DNA"/>
</dbReference>
<keyword evidence="2" id="KW-0805">Transcription regulation</keyword>
<dbReference type="SUPFAM" id="SSF88659">
    <property type="entry name" value="Sigma3 and sigma4 domains of RNA polymerase sigma factors"/>
    <property type="match status" value="1"/>
</dbReference>
<dbReference type="Gene3D" id="1.10.1740.10">
    <property type="match status" value="1"/>
</dbReference>
<dbReference type="InterPro" id="IPR036388">
    <property type="entry name" value="WH-like_DNA-bd_sf"/>
</dbReference>
<dbReference type="GO" id="GO:0006352">
    <property type="term" value="P:DNA-templated transcription initiation"/>
    <property type="evidence" value="ECO:0007669"/>
    <property type="project" value="InterPro"/>
</dbReference>
<dbReference type="InterPro" id="IPR039425">
    <property type="entry name" value="RNA_pol_sigma-70-like"/>
</dbReference>
<reference evidence="7 8" key="1">
    <citation type="submission" date="2016-02" db="EMBL/GenBank/DDBJ databases">
        <title>Complete genome sequencing and analysis of ATSB10, Dyella thiooxydans isolated from rhizosphere soil of sunflower (Helianthus annuus L.).</title>
        <authorList>
            <person name="Lee Y."/>
            <person name="Hwangbo K."/>
            <person name="Chung H."/>
            <person name="Yoo J."/>
            <person name="Kim K.Y."/>
            <person name="Sa T.M."/>
            <person name="Um Y."/>
            <person name="Madhaiyan M."/>
        </authorList>
    </citation>
    <scope>NUCLEOTIDE SEQUENCE [LARGE SCALE GENOMIC DNA]</scope>
    <source>
        <strain evidence="7 8">ATSB10</strain>
    </source>
</reference>
<dbReference type="AlphaFoldDB" id="A0A161J9W4"/>
<dbReference type="NCBIfam" id="TIGR02937">
    <property type="entry name" value="sigma70-ECF"/>
    <property type="match status" value="1"/>
</dbReference>
<dbReference type="Gene3D" id="1.10.10.10">
    <property type="entry name" value="Winged helix-like DNA-binding domain superfamily/Winged helix DNA-binding domain"/>
    <property type="match status" value="1"/>
</dbReference>
<name>A0A161J9W4_9GAMM</name>
<proteinExistence type="inferred from homology"/>
<dbReference type="GO" id="GO:0016987">
    <property type="term" value="F:sigma factor activity"/>
    <property type="evidence" value="ECO:0007669"/>
    <property type="project" value="UniProtKB-KW"/>
</dbReference>
<dbReference type="PANTHER" id="PTHR43133:SF63">
    <property type="entry name" value="RNA POLYMERASE SIGMA FACTOR FECI-RELATED"/>
    <property type="match status" value="1"/>
</dbReference>
<dbReference type="STRING" id="445710.ATSB10_31310"/>
<keyword evidence="3" id="KW-0731">Sigma factor</keyword>
<dbReference type="OrthoDB" id="9797134at2"/>
<sequence>MALGPAGPKRTLAQADDANEFEGFVRSQRDGLVRFLQRRTRSADDAEDLAQESLTRLIRYRGYAPDTWSGLLYRIAVNALHDRGRRAASRFDALHVSLDEETVELAASEPSHEQRTASEQELAALQRALLRLPDRCRQIYLLNRIEGMSYTEIAEHCGISVKAVEKHISRALRLLRERLGAYHTEVRP</sequence>
<keyword evidence="8" id="KW-1185">Reference proteome</keyword>
<feature type="domain" description="RNA polymerase sigma-70 region 2" evidence="5">
    <location>
        <begin position="25"/>
        <end position="88"/>
    </location>
</feature>
<evidence type="ECO:0000256" key="1">
    <source>
        <dbReference type="ARBA" id="ARBA00010641"/>
    </source>
</evidence>
<protein>
    <recommendedName>
        <fullName evidence="9">RNA polymerase subunit sigma-24</fullName>
    </recommendedName>
</protein>
<evidence type="ECO:0000256" key="4">
    <source>
        <dbReference type="ARBA" id="ARBA00023163"/>
    </source>
</evidence>
<comment type="similarity">
    <text evidence="1">Belongs to the sigma-70 factor family. ECF subfamily.</text>
</comment>
<dbReference type="Pfam" id="PF08281">
    <property type="entry name" value="Sigma70_r4_2"/>
    <property type="match status" value="1"/>
</dbReference>
<dbReference type="GO" id="GO:0003677">
    <property type="term" value="F:DNA binding"/>
    <property type="evidence" value="ECO:0007669"/>
    <property type="project" value="InterPro"/>
</dbReference>